<dbReference type="Proteomes" id="UP000585721">
    <property type="component" value="Unassembled WGS sequence"/>
</dbReference>
<feature type="transmembrane region" description="Helical" evidence="1">
    <location>
        <begin position="547"/>
        <end position="564"/>
    </location>
</feature>
<evidence type="ECO:0008006" key="5">
    <source>
        <dbReference type="Google" id="ProtNLM"/>
    </source>
</evidence>
<keyword evidence="4" id="KW-1185">Reference proteome</keyword>
<evidence type="ECO:0000256" key="2">
    <source>
        <dbReference type="SAM" id="SignalP"/>
    </source>
</evidence>
<dbReference type="RefSeq" id="WP_188026450.1">
    <property type="nucleotide sequence ID" value="NZ_JACHGR010000005.1"/>
</dbReference>
<organism evidence="3 4">
    <name type="scientific">Tolumonas osonensis</name>
    <dbReference type="NCBI Taxonomy" id="675874"/>
    <lineage>
        <taxon>Bacteria</taxon>
        <taxon>Pseudomonadati</taxon>
        <taxon>Pseudomonadota</taxon>
        <taxon>Gammaproteobacteria</taxon>
        <taxon>Aeromonadales</taxon>
        <taxon>Aeromonadaceae</taxon>
        <taxon>Tolumonas</taxon>
    </lineage>
</organism>
<keyword evidence="1" id="KW-0472">Membrane</keyword>
<evidence type="ECO:0000313" key="3">
    <source>
        <dbReference type="EMBL" id="MBB6055699.1"/>
    </source>
</evidence>
<evidence type="ECO:0000313" key="4">
    <source>
        <dbReference type="Proteomes" id="UP000585721"/>
    </source>
</evidence>
<evidence type="ECO:0000256" key="1">
    <source>
        <dbReference type="SAM" id="Phobius"/>
    </source>
</evidence>
<dbReference type="Pfam" id="PF11949">
    <property type="entry name" value="DUF3466"/>
    <property type="match status" value="1"/>
</dbReference>
<reference evidence="3 4" key="1">
    <citation type="submission" date="2020-08" db="EMBL/GenBank/DDBJ databases">
        <title>Genomic Encyclopedia of Type Strains, Phase IV (KMG-IV): sequencing the most valuable type-strain genomes for metagenomic binning, comparative biology and taxonomic classification.</title>
        <authorList>
            <person name="Goeker M."/>
        </authorList>
    </citation>
    <scope>NUCLEOTIDE SEQUENCE [LARGE SCALE GENOMIC DNA]</scope>
    <source>
        <strain evidence="3 4">DSM 22975</strain>
    </source>
</reference>
<comment type="caution">
    <text evidence="3">The sequence shown here is derived from an EMBL/GenBank/DDBJ whole genome shotgun (WGS) entry which is preliminary data.</text>
</comment>
<dbReference type="EMBL" id="JACHGR010000005">
    <property type="protein sequence ID" value="MBB6055699.1"/>
    <property type="molecule type" value="Genomic_DNA"/>
</dbReference>
<keyword evidence="1" id="KW-0812">Transmembrane</keyword>
<keyword evidence="1" id="KW-1133">Transmembrane helix</keyword>
<sequence>MKISRIAALLPLLLAGAVSAAQDPFYTITEVATSSARGDAKFGPWALSISGDGSTVSALAVKSNWYSYFRMAPSGMDLAHRFRYETACTDIPLSSAACDAYLDNSNYAAQWFADLSSSNADQTYNVIASGVDSDAISANVVAESEGIVTRYGRDDSEVTSVGYVSLSEHKRKAVATIADTSVDVTTGTDYAFASAYDIIPVGTDYLVLGSAGNKKSTAYTNCYSNSSIESNSKYCPGYETQAAFWLVNSAGVKTKQLATSYDTSETTDYPYTASAMKVAYVDGKYVAVGYSATEGDNSKPKNLATFWNLGTLSDGALPAALGSKAIFVSSSDNPGTDEDIDIDNSWAVDINSDGYIVGNRVYRKLVSRNYPTQMFVAKYDAGSQAITSTSIPVSTDGVNSEAAALNNSNQVVGWTDERSVTTQPVYGSVPRLQEAFLYNIKTGSRYAINDLICSSTTSCAQGGKYYYIEYANDILDDGTVLASARRFDNYDDWSTLSNGTNVVVKLAVSASTAFDANGDVPSAYVIDNQLPVFDYGASDSSSGGGSFGFFGLFAMAGAALLGQYRRFVKKGS</sequence>
<protein>
    <recommendedName>
        <fullName evidence="5">DUF3466 family protein</fullName>
    </recommendedName>
</protein>
<dbReference type="AlphaFoldDB" id="A0A841GCM0"/>
<keyword evidence="2" id="KW-0732">Signal</keyword>
<name>A0A841GCM0_9GAMM</name>
<accession>A0A841GCM0</accession>
<dbReference type="InterPro" id="IPR022562">
    <property type="entry name" value="DUF3466"/>
</dbReference>
<feature type="signal peptide" evidence="2">
    <location>
        <begin position="1"/>
        <end position="20"/>
    </location>
</feature>
<gene>
    <name evidence="3" type="ORF">HNR75_001617</name>
</gene>
<proteinExistence type="predicted"/>
<feature type="chain" id="PRO_5032427879" description="DUF3466 family protein" evidence="2">
    <location>
        <begin position="21"/>
        <end position="572"/>
    </location>
</feature>